<organism evidence="4">
    <name type="scientific">Enterobius vermicularis</name>
    <name type="common">Human pinworm</name>
    <dbReference type="NCBI Taxonomy" id="51028"/>
    <lineage>
        <taxon>Eukaryota</taxon>
        <taxon>Metazoa</taxon>
        <taxon>Ecdysozoa</taxon>
        <taxon>Nematoda</taxon>
        <taxon>Chromadorea</taxon>
        <taxon>Rhabditida</taxon>
        <taxon>Spirurina</taxon>
        <taxon>Oxyuridomorpha</taxon>
        <taxon>Oxyuroidea</taxon>
        <taxon>Oxyuridae</taxon>
        <taxon>Enterobius</taxon>
    </lineage>
</organism>
<protein>
    <submittedName>
        <fullName evidence="4">F-box domain-containing protein</fullName>
    </submittedName>
</protein>
<gene>
    <name evidence="2" type="ORF">EVEC_LOCUS4360</name>
</gene>
<dbReference type="Pfam" id="PF00646">
    <property type="entry name" value="F-box"/>
    <property type="match status" value="1"/>
</dbReference>
<keyword evidence="3" id="KW-1185">Reference proteome</keyword>
<dbReference type="InterPro" id="IPR001810">
    <property type="entry name" value="F-box_dom"/>
</dbReference>
<dbReference type="PROSITE" id="PS50181">
    <property type="entry name" value="FBOX"/>
    <property type="match status" value="1"/>
</dbReference>
<dbReference type="SUPFAM" id="SSF81383">
    <property type="entry name" value="F-box domain"/>
    <property type="match status" value="1"/>
</dbReference>
<reference evidence="4" key="1">
    <citation type="submission" date="2016-04" db="UniProtKB">
        <authorList>
            <consortium name="WormBaseParasite"/>
        </authorList>
    </citation>
    <scope>IDENTIFICATION</scope>
</reference>
<dbReference type="EMBL" id="UXUI01007835">
    <property type="protein sequence ID" value="VDD89609.1"/>
    <property type="molecule type" value="Genomic_DNA"/>
</dbReference>
<sequence length="295" mass="34734">MPSLIGFVGSNVYRFHRKLNNETSLLTHKAKKRLSVEKKEVILPDNIWSSIFEYCSPFDLYSWRRVSKNFKRLIDPKFNNILYLDVYRADIAVVEETAEQTGELFYRHPNAQILLYIDVHCSTLIVHQRWTSKDVNRLFSAIKVFAKTVQTVVVDVSIMELIAAGLSSMDLNRWYTFQCYLQTFDGGYEEDSVHIQCIPSQTTSQFFPKLKEFSLRISEKDYAGLTRMLDYQVTKEALFSLSAIQLFRVILRPIPNYNEKCVSKRRLSKHLKNFKNWIDVESLRERYCQQYTAWS</sequence>
<reference evidence="2 3" key="2">
    <citation type="submission" date="2018-10" db="EMBL/GenBank/DDBJ databases">
        <authorList>
            <consortium name="Pathogen Informatics"/>
        </authorList>
    </citation>
    <scope>NUCLEOTIDE SEQUENCE [LARGE SCALE GENOMIC DNA]</scope>
</reference>
<accession>A0A158QAB7</accession>
<dbReference type="AlphaFoldDB" id="A0A158QAB7"/>
<name>A0A158QAB7_ENTVE</name>
<evidence type="ECO:0000313" key="4">
    <source>
        <dbReference type="WBParaSite" id="EVEC_0000465201-mRNA-1"/>
    </source>
</evidence>
<evidence type="ECO:0000313" key="3">
    <source>
        <dbReference type="Proteomes" id="UP000274131"/>
    </source>
</evidence>
<evidence type="ECO:0000313" key="2">
    <source>
        <dbReference type="EMBL" id="VDD89609.1"/>
    </source>
</evidence>
<dbReference type="WBParaSite" id="EVEC_0000465201-mRNA-1">
    <property type="protein sequence ID" value="EVEC_0000465201-mRNA-1"/>
    <property type="gene ID" value="EVEC_0000465201"/>
</dbReference>
<feature type="domain" description="F-box" evidence="1">
    <location>
        <begin position="37"/>
        <end position="86"/>
    </location>
</feature>
<dbReference type="SMART" id="SM00256">
    <property type="entry name" value="FBOX"/>
    <property type="match status" value="1"/>
</dbReference>
<dbReference type="Proteomes" id="UP000274131">
    <property type="component" value="Unassembled WGS sequence"/>
</dbReference>
<evidence type="ECO:0000259" key="1">
    <source>
        <dbReference type="PROSITE" id="PS50181"/>
    </source>
</evidence>
<dbReference type="InterPro" id="IPR036047">
    <property type="entry name" value="F-box-like_dom_sf"/>
</dbReference>
<proteinExistence type="predicted"/>
<dbReference type="OrthoDB" id="5832634at2759"/>